<dbReference type="STRING" id="23.BEL05_06540"/>
<feature type="domain" description="FAD dependent oxidoreductase" evidence="2">
    <location>
        <begin position="31"/>
        <end position="393"/>
    </location>
</feature>
<dbReference type="Gene3D" id="3.50.50.60">
    <property type="entry name" value="FAD/NAD(P)-binding domain"/>
    <property type="match status" value="1"/>
</dbReference>
<sequence length="468" mass="51921">MAVEFPASVWRESLGQPLMSRPSLAGDLQVDVAIIGAGYTGLWTAYYLKQKSPSLKVAVLEADSAGYGASGRNGGWLMGSFVGDSHYLAGYQGEAFQQIKQAIQSPITEIEQFLIRHDVDCDFIHSGNYQVAARYPEQLDSLTSTLATLYQQGFDESDYQWLQGSALDDAIKLRRGQAAIFTPHCATIHPLKLVRGLAKVVENLGVTLYEQTRVSAFGKGIVQTAQGQVKADIIVPALEGYQGQVSQLGRYTLPVQSLLIATAPLSDRQWQHIGLESRATYSDVARQVTYGQRSKDNRMIFGARGGYRFGGQVQTEFNLQSPDFAWRAKLMHDLFPSLKTVPITHGWGGTLAMARKFAPHAIFDKRNGIALAGGYGGEGVGAANLFGRTLSDLILERDTPLSRMPWAHLSEIKQVLTPWEPEPFRWLTYQLINKVFSWEERLCLQSNPSRLQKRIAIQLAQRLDSLMH</sequence>
<dbReference type="RefSeq" id="WP_069671634.1">
    <property type="nucleotide sequence ID" value="NZ_MCBT01000044.1"/>
</dbReference>
<evidence type="ECO:0000313" key="3">
    <source>
        <dbReference type="EMBL" id="OEG73049.1"/>
    </source>
</evidence>
<dbReference type="EMBL" id="MCBT01000044">
    <property type="protein sequence ID" value="OEG73049.1"/>
    <property type="molecule type" value="Genomic_DNA"/>
</dbReference>
<keyword evidence="1" id="KW-0560">Oxidoreductase</keyword>
<gene>
    <name evidence="3" type="ORF">BEL05_06540</name>
</gene>
<proteinExistence type="predicted"/>
<dbReference type="Proteomes" id="UP000095230">
    <property type="component" value="Unassembled WGS sequence"/>
</dbReference>
<name>A0A1E5IR65_SHECO</name>
<dbReference type="GO" id="GO:0005737">
    <property type="term" value="C:cytoplasm"/>
    <property type="evidence" value="ECO:0007669"/>
    <property type="project" value="TreeGrafter"/>
</dbReference>
<organism evidence="3 4">
    <name type="scientific">Shewanella colwelliana</name>
    <name type="common">Alteromonas colwelliana</name>
    <dbReference type="NCBI Taxonomy" id="23"/>
    <lineage>
        <taxon>Bacteria</taxon>
        <taxon>Pseudomonadati</taxon>
        <taxon>Pseudomonadota</taxon>
        <taxon>Gammaproteobacteria</taxon>
        <taxon>Alteromonadales</taxon>
        <taxon>Shewanellaceae</taxon>
        <taxon>Shewanella</taxon>
    </lineage>
</organism>
<evidence type="ECO:0000259" key="2">
    <source>
        <dbReference type="Pfam" id="PF01266"/>
    </source>
</evidence>
<dbReference type="InterPro" id="IPR036188">
    <property type="entry name" value="FAD/NAD-bd_sf"/>
</dbReference>
<accession>A0A1E5IR65</accession>
<dbReference type="AlphaFoldDB" id="A0A1E5IR65"/>
<dbReference type="SUPFAM" id="SSF51905">
    <property type="entry name" value="FAD/NAD(P)-binding domain"/>
    <property type="match status" value="1"/>
</dbReference>
<evidence type="ECO:0000313" key="4">
    <source>
        <dbReference type="Proteomes" id="UP000095230"/>
    </source>
</evidence>
<dbReference type="PANTHER" id="PTHR13847:SF285">
    <property type="entry name" value="FAD DEPENDENT OXIDOREDUCTASE DOMAIN-CONTAINING PROTEIN"/>
    <property type="match status" value="1"/>
</dbReference>
<protein>
    <submittedName>
        <fullName evidence="3">FAD-dependent oxidoreductase</fullName>
    </submittedName>
</protein>
<dbReference type="GO" id="GO:0016491">
    <property type="term" value="F:oxidoreductase activity"/>
    <property type="evidence" value="ECO:0007669"/>
    <property type="project" value="UniProtKB-KW"/>
</dbReference>
<dbReference type="PANTHER" id="PTHR13847">
    <property type="entry name" value="SARCOSINE DEHYDROGENASE-RELATED"/>
    <property type="match status" value="1"/>
</dbReference>
<evidence type="ECO:0000256" key="1">
    <source>
        <dbReference type="ARBA" id="ARBA00023002"/>
    </source>
</evidence>
<dbReference type="InterPro" id="IPR006076">
    <property type="entry name" value="FAD-dep_OxRdtase"/>
</dbReference>
<dbReference type="Gene3D" id="3.30.9.10">
    <property type="entry name" value="D-Amino Acid Oxidase, subunit A, domain 2"/>
    <property type="match status" value="1"/>
</dbReference>
<reference evidence="3 4" key="1">
    <citation type="submission" date="2016-07" db="EMBL/GenBank/DDBJ databases">
        <title>Whole-genome of two Shewanella species isolated from a digestive organ of sea cucumber Apostichopus japonicus Selenka 1867.</title>
        <authorList>
            <person name="Hong H.-H."/>
            <person name="Choi H."/>
            <person name="Cheon S."/>
            <person name="Oh J.-S."/>
            <person name="Lee H.-G."/>
            <person name="Park C."/>
        </authorList>
    </citation>
    <scope>NUCLEOTIDE SEQUENCE [LARGE SCALE GENOMIC DNA]</scope>
    <source>
        <strain evidence="3 4">CSB03KR</strain>
    </source>
</reference>
<dbReference type="OrthoDB" id="311718at2"/>
<comment type="caution">
    <text evidence="3">The sequence shown here is derived from an EMBL/GenBank/DDBJ whole genome shotgun (WGS) entry which is preliminary data.</text>
</comment>
<dbReference type="Pfam" id="PF01266">
    <property type="entry name" value="DAO"/>
    <property type="match status" value="1"/>
</dbReference>